<dbReference type="OrthoDB" id="823755at2759"/>
<dbReference type="AlphaFoldDB" id="A0A8X7XP77"/>
<evidence type="ECO:0000256" key="2">
    <source>
        <dbReference type="ARBA" id="ARBA00022737"/>
    </source>
</evidence>
<keyword evidence="4" id="KW-1185">Reference proteome</keyword>
<name>A0A8X7XP77_POPTO</name>
<dbReference type="GO" id="GO:0009507">
    <property type="term" value="C:chloroplast"/>
    <property type="evidence" value="ECO:0007669"/>
    <property type="project" value="TreeGrafter"/>
</dbReference>
<evidence type="ECO:0000313" key="3">
    <source>
        <dbReference type="EMBL" id="KAG6735269.1"/>
    </source>
</evidence>
<gene>
    <name evidence="3" type="ORF">POTOM_062189</name>
</gene>
<dbReference type="GO" id="GO:0010019">
    <property type="term" value="P:chloroplast-nucleus signaling pathway"/>
    <property type="evidence" value="ECO:0007669"/>
    <property type="project" value="TreeGrafter"/>
</dbReference>
<comment type="similarity">
    <text evidence="1">Belongs to the PPR family. P subfamily.</text>
</comment>
<evidence type="ECO:0008006" key="5">
    <source>
        <dbReference type="Google" id="ProtNLM"/>
    </source>
</evidence>
<evidence type="ECO:0000313" key="4">
    <source>
        <dbReference type="Proteomes" id="UP000886885"/>
    </source>
</evidence>
<dbReference type="Proteomes" id="UP000886885">
    <property type="component" value="Unassembled WGS sequence"/>
</dbReference>
<proteinExistence type="inferred from homology"/>
<organism evidence="3 4">
    <name type="scientific">Populus tomentosa</name>
    <name type="common">Chinese white poplar</name>
    <dbReference type="NCBI Taxonomy" id="118781"/>
    <lineage>
        <taxon>Eukaryota</taxon>
        <taxon>Viridiplantae</taxon>
        <taxon>Streptophyta</taxon>
        <taxon>Embryophyta</taxon>
        <taxon>Tracheophyta</taxon>
        <taxon>Spermatophyta</taxon>
        <taxon>Magnoliopsida</taxon>
        <taxon>eudicotyledons</taxon>
        <taxon>Gunneridae</taxon>
        <taxon>Pentapetalae</taxon>
        <taxon>rosids</taxon>
        <taxon>fabids</taxon>
        <taxon>Malpighiales</taxon>
        <taxon>Salicaceae</taxon>
        <taxon>Saliceae</taxon>
        <taxon>Populus</taxon>
    </lineage>
</organism>
<accession>A0A8X7XP77</accession>
<keyword evidence="2" id="KW-0677">Repeat</keyword>
<dbReference type="EMBL" id="JAAWWB010002335">
    <property type="protein sequence ID" value="KAG6735269.1"/>
    <property type="molecule type" value="Genomic_DNA"/>
</dbReference>
<sequence>MQSLKQSATKPPLLENPFLDHLEKVENFEPPESILDYLIEFYGITDKNQESIELFCRIPNFRCVPSVYSLSTLMPVLCRSSKGLNLVPEILLNSQVMNTRMEDSTFQVFIAALCRIRRAGFAIEILSCMVNGGFIVNAEICSTLLSCLCEQKEATKFEVIGFLEELRKLGFCPRMVDYRNVIRFLVKGKMGLDALHVVNQMK</sequence>
<protein>
    <recommendedName>
        <fullName evidence="5">Pentatricopeptide repeat-containing protein</fullName>
    </recommendedName>
</protein>
<comment type="caution">
    <text evidence="3">The sequence shown here is derived from an EMBL/GenBank/DDBJ whole genome shotgun (WGS) entry which is preliminary data.</text>
</comment>
<reference evidence="3" key="1">
    <citation type="journal article" date="2020" name="bioRxiv">
        <title>Hybrid origin of Populus tomentosa Carr. identified through genome sequencing and phylogenomic analysis.</title>
        <authorList>
            <person name="An X."/>
            <person name="Gao K."/>
            <person name="Chen Z."/>
            <person name="Li J."/>
            <person name="Yang X."/>
            <person name="Yang X."/>
            <person name="Zhou J."/>
            <person name="Guo T."/>
            <person name="Zhao T."/>
            <person name="Huang S."/>
            <person name="Miao D."/>
            <person name="Khan W.U."/>
            <person name="Rao P."/>
            <person name="Ye M."/>
            <person name="Lei B."/>
            <person name="Liao W."/>
            <person name="Wang J."/>
            <person name="Ji L."/>
            <person name="Li Y."/>
            <person name="Guo B."/>
            <person name="Mustafa N.S."/>
            <person name="Li S."/>
            <person name="Yun Q."/>
            <person name="Keller S.R."/>
            <person name="Mao J."/>
            <person name="Zhang R."/>
            <person name="Strauss S.H."/>
        </authorList>
    </citation>
    <scope>NUCLEOTIDE SEQUENCE</scope>
    <source>
        <strain evidence="3">GM15</strain>
        <tissue evidence="3">Leaf</tissue>
    </source>
</reference>
<dbReference type="PANTHER" id="PTHR47936:SF1">
    <property type="entry name" value="PENTATRICOPEPTIDE REPEAT-CONTAINING PROTEIN GUN1, CHLOROPLASTIC"/>
    <property type="match status" value="1"/>
</dbReference>
<dbReference type="Gene3D" id="1.25.40.10">
    <property type="entry name" value="Tetratricopeptide repeat domain"/>
    <property type="match status" value="1"/>
</dbReference>
<dbReference type="InterPro" id="IPR011990">
    <property type="entry name" value="TPR-like_helical_dom_sf"/>
</dbReference>
<dbReference type="GO" id="GO:0031930">
    <property type="term" value="P:mitochondria-nucleus signaling pathway"/>
    <property type="evidence" value="ECO:0007669"/>
    <property type="project" value="TreeGrafter"/>
</dbReference>
<dbReference type="PANTHER" id="PTHR47936">
    <property type="entry name" value="PPR_LONG DOMAIN-CONTAINING PROTEIN"/>
    <property type="match status" value="1"/>
</dbReference>
<evidence type="ECO:0000256" key="1">
    <source>
        <dbReference type="ARBA" id="ARBA00007626"/>
    </source>
</evidence>